<evidence type="ECO:0000256" key="1">
    <source>
        <dbReference type="ARBA" id="ARBA00009277"/>
    </source>
</evidence>
<dbReference type="PANTHER" id="PTHR35004">
    <property type="entry name" value="TRANSPOSASE RV3428C-RELATED"/>
    <property type="match status" value="1"/>
</dbReference>
<comment type="similarity">
    <text evidence="1">Belongs to the transposase IS21/IS408/IS1162 family.</text>
</comment>
<dbReference type="Gene3D" id="1.10.10.10">
    <property type="entry name" value="Winged helix-like DNA-binding domain superfamily/Winged helix DNA-binding domain"/>
    <property type="match status" value="1"/>
</dbReference>
<dbReference type="InterPro" id="IPR007889">
    <property type="entry name" value="HTH_Psq"/>
</dbReference>
<reference evidence="3 4" key="1">
    <citation type="submission" date="2020-06" db="EMBL/GenBank/DDBJ databases">
        <title>Reclassification of Facklamia ignava, Facklamia soureckii and Facklami tabacinasalis as Falseniella iganva gen. nov., comb. nov., Hutsoniella ignava gen. nov., comb. nov., and Ruoffia tabacinasalis gen. nov., comb. nov and description of Ruoffia haltotolerans sp. nov., isolated from hypersaline Inland Sea of Qatar.</title>
        <authorList>
            <person name="Fotedar R."/>
            <person name="Sankaranarayanan K."/>
            <person name="Lawson P."/>
            <person name="Caldwell M."/>
            <person name="Zeyara A."/>
            <person name="Al Malki A."/>
            <person name="Ali M."/>
        </authorList>
    </citation>
    <scope>NUCLEOTIDE SEQUENCE [LARGE SCALE GENOMIC DNA]</scope>
    <source>
        <strain evidence="3 4">INB8</strain>
    </source>
</reference>
<feature type="domain" description="Integrase catalytic" evidence="2">
    <location>
        <begin position="144"/>
        <end position="322"/>
    </location>
</feature>
<sequence>MTKEFEVISRYRRGESKRAISRDMGLDRKTVRRICDRFDKARQKIDAAEDDKALEVATEQLVLKRQYNSTTRTKRTFTPEVEARMNRLIEEEQEKTRILGSHKQALTAVAVTEILQAEGYAIKYRTVAHYWAQMTKKAKEAFIRQDYALGSRVEFDFGEVKLEINGHVQTYYLAVFASPASDYFWAYLYAHQKKEVFQEAHVRFFEQIGGVYREVVYDNMRHVVSRFIGRNEKTLNPQLIQFATYYGFDINVTNCFSGNEKGTVEGRVKKVRQACFTKTYQFACFEAACDHLEAQLHQLNQSSRIEEEKATLLPYQPPFELAELHALKVNSYSAIHYQTNQYSVPDYLVGHTVQVKAYPNHLVIYANDQEVARHTKIEGSHGFCLDIYHYIQTFQKKPGALKHSHVLKHHPLLKTLYDHYYNDKPKLFLEHLERYRACDEHQRVIHMTEAVRLHATKPLPKGQDQEINPVIQQTEHTLHQLNRIFGLEETPC</sequence>
<name>A0A839A955_9LACT</name>
<accession>A0A839A955</accession>
<dbReference type="InterPro" id="IPR012337">
    <property type="entry name" value="RNaseH-like_sf"/>
</dbReference>
<dbReference type="GO" id="GO:0003677">
    <property type="term" value="F:DNA binding"/>
    <property type="evidence" value="ECO:0007669"/>
    <property type="project" value="InterPro"/>
</dbReference>
<dbReference type="InterPro" id="IPR036388">
    <property type="entry name" value="WH-like_DNA-bd_sf"/>
</dbReference>
<dbReference type="GO" id="GO:0015074">
    <property type="term" value="P:DNA integration"/>
    <property type="evidence" value="ECO:0007669"/>
    <property type="project" value="InterPro"/>
</dbReference>
<proteinExistence type="inferred from homology"/>
<dbReference type="SUPFAM" id="SSF53098">
    <property type="entry name" value="Ribonuclease H-like"/>
    <property type="match status" value="1"/>
</dbReference>
<dbReference type="AlphaFoldDB" id="A0A839A955"/>
<gene>
    <name evidence="3" type="ORF">HW423_10620</name>
</gene>
<dbReference type="Pfam" id="PF04218">
    <property type="entry name" value="CENP-B_N"/>
    <property type="match status" value="1"/>
</dbReference>
<dbReference type="InterPro" id="IPR001584">
    <property type="entry name" value="Integrase_cat-core"/>
</dbReference>
<evidence type="ECO:0000313" key="4">
    <source>
        <dbReference type="Proteomes" id="UP000571018"/>
    </source>
</evidence>
<keyword evidence="4" id="KW-1185">Reference proteome</keyword>
<dbReference type="EMBL" id="JACAOA010000056">
    <property type="protein sequence ID" value="MBA5730233.1"/>
    <property type="molecule type" value="Genomic_DNA"/>
</dbReference>
<dbReference type="InterPro" id="IPR054353">
    <property type="entry name" value="IstA-like_C"/>
</dbReference>
<evidence type="ECO:0000313" key="3">
    <source>
        <dbReference type="EMBL" id="MBA5730233.1"/>
    </source>
</evidence>
<dbReference type="Pfam" id="PF22483">
    <property type="entry name" value="Mu-transpos_C_2"/>
    <property type="match status" value="1"/>
</dbReference>
<dbReference type="RefSeq" id="WP_197105362.1">
    <property type="nucleotide sequence ID" value="NZ_JACAOA010000056.1"/>
</dbReference>
<evidence type="ECO:0000259" key="2">
    <source>
        <dbReference type="PROSITE" id="PS50994"/>
    </source>
</evidence>
<dbReference type="InterPro" id="IPR036397">
    <property type="entry name" value="RNaseH_sf"/>
</dbReference>
<dbReference type="Proteomes" id="UP000571018">
    <property type="component" value="Unassembled WGS sequence"/>
</dbReference>
<comment type="caution">
    <text evidence="3">The sequence shown here is derived from an EMBL/GenBank/DDBJ whole genome shotgun (WGS) entry which is preliminary data.</text>
</comment>
<dbReference type="PANTHER" id="PTHR35004:SF7">
    <property type="entry name" value="INTEGRASE PROTEIN"/>
    <property type="match status" value="1"/>
</dbReference>
<dbReference type="Gene3D" id="3.30.420.10">
    <property type="entry name" value="Ribonuclease H-like superfamily/Ribonuclease H"/>
    <property type="match status" value="1"/>
</dbReference>
<dbReference type="NCBIfam" id="NF033546">
    <property type="entry name" value="transpos_IS21"/>
    <property type="match status" value="1"/>
</dbReference>
<dbReference type="PROSITE" id="PS50994">
    <property type="entry name" value="INTEGRASE"/>
    <property type="match status" value="1"/>
</dbReference>
<organism evidence="3 4">
    <name type="scientific">Ruoffia halotolerans</name>
    <dbReference type="NCBI Taxonomy" id="2748684"/>
    <lineage>
        <taxon>Bacteria</taxon>
        <taxon>Bacillati</taxon>
        <taxon>Bacillota</taxon>
        <taxon>Bacilli</taxon>
        <taxon>Lactobacillales</taxon>
        <taxon>Aerococcaceae</taxon>
        <taxon>Ruoffia</taxon>
    </lineage>
</organism>
<protein>
    <submittedName>
        <fullName evidence="3">IS21 family transposase</fullName>
    </submittedName>
</protein>